<feature type="domain" description="Pyrroline-5-carboxylate reductase catalytic N-terminal" evidence="7">
    <location>
        <begin position="2"/>
        <end position="94"/>
    </location>
</feature>
<evidence type="ECO:0000256" key="3">
    <source>
        <dbReference type="ARBA" id="ARBA00023002"/>
    </source>
</evidence>
<keyword evidence="2 4" id="KW-0521">NADP</keyword>
<comment type="pathway">
    <text evidence="4">Amino-acid biosynthesis; L-proline biosynthesis; L-proline from L-glutamate 5-semialdehyde: step 1/1.</text>
</comment>
<dbReference type="InterPro" id="IPR036291">
    <property type="entry name" value="NAD(P)-bd_dom_sf"/>
</dbReference>
<dbReference type="STRING" id="865937.Gilli_0601"/>
<dbReference type="OrthoDB" id="9805754at2"/>
<dbReference type="eggNOG" id="COG0345">
    <property type="taxonomic scope" value="Bacteria"/>
</dbReference>
<keyword evidence="4" id="KW-0641">Proline biosynthesis</keyword>
<dbReference type="Gene3D" id="3.40.50.720">
    <property type="entry name" value="NAD(P)-binding Rossmann-like Domain"/>
    <property type="match status" value="1"/>
</dbReference>
<dbReference type="GO" id="GO:0005737">
    <property type="term" value="C:cytoplasm"/>
    <property type="evidence" value="ECO:0007669"/>
    <property type="project" value="UniProtKB-SubCell"/>
</dbReference>
<proteinExistence type="inferred from homology"/>
<keyword evidence="3 4" id="KW-0560">Oxidoreductase</keyword>
<name>H2BZX1_GILLR</name>
<dbReference type="PIRSF" id="PIRSF000193">
    <property type="entry name" value="Pyrrol-5-carb_rd"/>
    <property type="match status" value="1"/>
</dbReference>
<dbReference type="SUPFAM" id="SSF48179">
    <property type="entry name" value="6-phosphogluconate dehydrogenase C-terminal domain-like"/>
    <property type="match status" value="1"/>
</dbReference>
<dbReference type="EC" id="1.5.1.2" evidence="4 5"/>
<dbReference type="GO" id="GO:0055129">
    <property type="term" value="P:L-proline biosynthetic process"/>
    <property type="evidence" value="ECO:0007669"/>
    <property type="project" value="UniProtKB-UniRule"/>
</dbReference>
<dbReference type="EMBL" id="JH594606">
    <property type="protein sequence ID" value="EHQ01313.1"/>
    <property type="molecule type" value="Genomic_DNA"/>
</dbReference>
<dbReference type="RefSeq" id="WP_006987637.1">
    <property type="nucleotide sequence ID" value="NZ_JH594606.1"/>
</dbReference>
<comment type="catalytic activity">
    <reaction evidence="4">
        <text>L-proline + NAD(+) = (S)-1-pyrroline-5-carboxylate + NADH + 2 H(+)</text>
        <dbReference type="Rhea" id="RHEA:14105"/>
        <dbReference type="ChEBI" id="CHEBI:15378"/>
        <dbReference type="ChEBI" id="CHEBI:17388"/>
        <dbReference type="ChEBI" id="CHEBI:57540"/>
        <dbReference type="ChEBI" id="CHEBI:57945"/>
        <dbReference type="ChEBI" id="CHEBI:60039"/>
        <dbReference type="EC" id="1.5.1.2"/>
    </reaction>
</comment>
<dbReference type="Proteomes" id="UP000003844">
    <property type="component" value="Unassembled WGS sequence"/>
</dbReference>
<dbReference type="NCBIfam" id="TIGR00112">
    <property type="entry name" value="proC"/>
    <property type="match status" value="1"/>
</dbReference>
<protein>
    <recommendedName>
        <fullName evidence="4 5">Pyrroline-5-carboxylate reductase</fullName>
        <shortName evidence="4">P5C reductase</shortName>
        <shortName evidence="4">P5CR</shortName>
        <ecNumber evidence="4 5">1.5.1.2</ecNumber>
    </recommendedName>
    <alternativeName>
        <fullName evidence="4">PCA reductase</fullName>
    </alternativeName>
</protein>
<feature type="binding site" evidence="6">
    <location>
        <begin position="6"/>
        <end position="11"/>
    </location>
    <ligand>
        <name>NADP(+)</name>
        <dbReference type="ChEBI" id="CHEBI:58349"/>
    </ligand>
</feature>
<feature type="binding site" evidence="6">
    <location>
        <begin position="66"/>
        <end position="69"/>
    </location>
    <ligand>
        <name>NADP(+)</name>
        <dbReference type="ChEBI" id="CHEBI:58349"/>
    </ligand>
</feature>
<comment type="catalytic activity">
    <reaction evidence="4">
        <text>L-proline + NADP(+) = (S)-1-pyrroline-5-carboxylate + NADPH + 2 H(+)</text>
        <dbReference type="Rhea" id="RHEA:14109"/>
        <dbReference type="ChEBI" id="CHEBI:15378"/>
        <dbReference type="ChEBI" id="CHEBI:17388"/>
        <dbReference type="ChEBI" id="CHEBI:57783"/>
        <dbReference type="ChEBI" id="CHEBI:58349"/>
        <dbReference type="ChEBI" id="CHEBI:60039"/>
        <dbReference type="EC" id="1.5.1.2"/>
    </reaction>
</comment>
<dbReference type="PANTHER" id="PTHR11645:SF0">
    <property type="entry name" value="PYRROLINE-5-CARBOXYLATE REDUCTASE 3"/>
    <property type="match status" value="1"/>
</dbReference>
<dbReference type="PANTHER" id="PTHR11645">
    <property type="entry name" value="PYRROLINE-5-CARBOXYLATE REDUCTASE"/>
    <property type="match status" value="1"/>
</dbReference>
<evidence type="ECO:0000256" key="2">
    <source>
        <dbReference type="ARBA" id="ARBA00022857"/>
    </source>
</evidence>
<accession>H2BZX1</accession>
<dbReference type="Pfam" id="PF03807">
    <property type="entry name" value="F420_oxidored"/>
    <property type="match status" value="1"/>
</dbReference>
<dbReference type="AlphaFoldDB" id="H2BZX1"/>
<dbReference type="UniPathway" id="UPA00098">
    <property type="reaction ID" value="UER00361"/>
</dbReference>
<feature type="binding site" evidence="6">
    <location>
        <position position="53"/>
    </location>
    <ligand>
        <name>NADPH</name>
        <dbReference type="ChEBI" id="CHEBI:57783"/>
    </ligand>
</feature>
<dbReference type="Pfam" id="PF14748">
    <property type="entry name" value="P5CR_dimer"/>
    <property type="match status" value="1"/>
</dbReference>
<dbReference type="SUPFAM" id="SSF51735">
    <property type="entry name" value="NAD(P)-binding Rossmann-fold domains"/>
    <property type="match status" value="1"/>
</dbReference>
<reference evidence="10" key="1">
    <citation type="journal article" date="2012" name="Stand. Genomic Sci.">
        <title>Genome sequence of the Antarctic rhodopsins-containing flavobacterium Gillisia limnaea type strain (R-8282(T)).</title>
        <authorList>
            <person name="Riedel T."/>
            <person name="Held B."/>
            <person name="Nolan M."/>
            <person name="Lucas S."/>
            <person name="Lapidus A."/>
            <person name="Tice H."/>
            <person name="Del Rio T.G."/>
            <person name="Cheng J.F."/>
            <person name="Han C."/>
            <person name="Tapia R."/>
            <person name="Goodwin L.A."/>
            <person name="Pitluck S."/>
            <person name="Liolios K."/>
            <person name="Mavromatis K."/>
            <person name="Pagani I."/>
            <person name="Ivanova N."/>
            <person name="Mikhailova N."/>
            <person name="Pati A."/>
            <person name="Chen A."/>
            <person name="Palaniappan K."/>
            <person name="Land M."/>
            <person name="Rohde M."/>
            <person name="Tindall B.J."/>
            <person name="Detter J.C."/>
            <person name="Goker M."/>
            <person name="Bristow J."/>
            <person name="Eisen J.A."/>
            <person name="Markowitz V."/>
            <person name="Hugenholtz P."/>
            <person name="Kyrpides N.C."/>
            <person name="Klenk H.P."/>
            <person name="Woyke T."/>
        </authorList>
    </citation>
    <scope>NUCLEOTIDE SEQUENCE [LARGE SCALE GENOMIC DNA]</scope>
    <source>
        <strain evidence="10">DSM 15749 / LMG 21470 / R-8282</strain>
    </source>
</reference>
<dbReference type="InterPro" id="IPR029036">
    <property type="entry name" value="P5CR_dimer"/>
</dbReference>
<dbReference type="GO" id="GO:0004735">
    <property type="term" value="F:pyrroline-5-carboxylate reductase activity"/>
    <property type="evidence" value="ECO:0007669"/>
    <property type="project" value="UniProtKB-UniRule"/>
</dbReference>
<feature type="domain" description="Pyrroline-5-carboxylate reductase dimerisation" evidence="8">
    <location>
        <begin position="156"/>
        <end position="257"/>
    </location>
</feature>
<evidence type="ECO:0000313" key="9">
    <source>
        <dbReference type="EMBL" id="EHQ01313.1"/>
    </source>
</evidence>
<dbReference type="Gene3D" id="1.10.3730.10">
    <property type="entry name" value="ProC C-terminal domain-like"/>
    <property type="match status" value="1"/>
</dbReference>
<dbReference type="InterPro" id="IPR008927">
    <property type="entry name" value="6-PGluconate_DH-like_C_sf"/>
</dbReference>
<evidence type="ECO:0000259" key="7">
    <source>
        <dbReference type="Pfam" id="PF03807"/>
    </source>
</evidence>
<dbReference type="HAMAP" id="MF_01925">
    <property type="entry name" value="P5C_reductase"/>
    <property type="match status" value="1"/>
</dbReference>
<evidence type="ECO:0000256" key="4">
    <source>
        <dbReference type="HAMAP-Rule" id="MF_01925"/>
    </source>
</evidence>
<comment type="subcellular location">
    <subcellularLocation>
        <location evidence="4">Cytoplasm</location>
    </subcellularLocation>
</comment>
<keyword evidence="4" id="KW-0963">Cytoplasm</keyword>
<dbReference type="HOGENOM" id="CLU_042344_1_2_10"/>
<evidence type="ECO:0000313" key="10">
    <source>
        <dbReference type="Proteomes" id="UP000003844"/>
    </source>
</evidence>
<evidence type="ECO:0000256" key="1">
    <source>
        <dbReference type="ARBA" id="ARBA00005525"/>
    </source>
</evidence>
<evidence type="ECO:0000256" key="6">
    <source>
        <dbReference type="PIRSR" id="PIRSR000193-1"/>
    </source>
</evidence>
<dbReference type="InterPro" id="IPR000304">
    <property type="entry name" value="Pyrroline-COOH_reductase"/>
</dbReference>
<keyword evidence="4" id="KW-0028">Amino-acid biosynthesis</keyword>
<comment type="function">
    <text evidence="4">Catalyzes the reduction of 1-pyrroline-5-carboxylate (PCA) to L-proline.</text>
</comment>
<dbReference type="FunFam" id="1.10.3730.10:FF:000001">
    <property type="entry name" value="Pyrroline-5-carboxylate reductase"/>
    <property type="match status" value="1"/>
</dbReference>
<evidence type="ECO:0000256" key="5">
    <source>
        <dbReference type="NCBIfam" id="TIGR00112"/>
    </source>
</evidence>
<sequence>MKIAIIGAGNLGISIAKGLIMSNAITSLYLSKRKIGDLEEFKNFPKVEITTDNKIAVQNSDILIIAVQPLQLENVLHEIKDLLTENHVLISTVTGFAISRMESIVGERFIVRAMPNTAIAVGKSMTCLSSNKTGEKRIPIAEAIFNRLGTSIIIPESKMQAATVICASGIAFWMRLIRATTQGAIQLGFDAKEAQELSMQTCLGAASLLIESGMHPEAEIDKVTTPRGCTIEGLNEMEHNGLSSSLIKGIQASFKKINTITTN</sequence>
<keyword evidence="10" id="KW-1185">Reference proteome</keyword>
<gene>
    <name evidence="4" type="primary">proC</name>
    <name evidence="9" type="ORF">Gilli_0601</name>
</gene>
<dbReference type="InterPro" id="IPR028939">
    <property type="entry name" value="P5C_Rdtase_cat_N"/>
</dbReference>
<comment type="similarity">
    <text evidence="1 4">Belongs to the pyrroline-5-carboxylate reductase family.</text>
</comment>
<evidence type="ECO:0000259" key="8">
    <source>
        <dbReference type="Pfam" id="PF14748"/>
    </source>
</evidence>
<organism evidence="9 10">
    <name type="scientific">Gillisia limnaea (strain DSM 15749 / LMG 21470 / R-8282)</name>
    <dbReference type="NCBI Taxonomy" id="865937"/>
    <lineage>
        <taxon>Bacteria</taxon>
        <taxon>Pseudomonadati</taxon>
        <taxon>Bacteroidota</taxon>
        <taxon>Flavobacteriia</taxon>
        <taxon>Flavobacteriales</taxon>
        <taxon>Flavobacteriaceae</taxon>
        <taxon>Gillisia</taxon>
    </lineage>
</organism>